<reference evidence="1 2" key="1">
    <citation type="journal article" date="2015" name="PLoS Pathog.">
        <title>Leptomonas seymouri: Adaptations to the Dixenous Life Cycle Analyzed by Genome Sequencing, Transcriptome Profiling and Co-infection with Leishmania donovani.</title>
        <authorList>
            <person name="Kraeva N."/>
            <person name="Butenko A."/>
            <person name="Hlavacova J."/>
            <person name="Kostygov A."/>
            <person name="Myskova J."/>
            <person name="Grybchuk D."/>
            <person name="Lestinova T."/>
            <person name="Votypka J."/>
            <person name="Volf P."/>
            <person name="Opperdoes F."/>
            <person name="Flegontov P."/>
            <person name="Lukes J."/>
            <person name="Yurchenko V."/>
        </authorList>
    </citation>
    <scope>NUCLEOTIDE SEQUENCE [LARGE SCALE GENOMIC DNA]</scope>
    <source>
        <strain evidence="1 2">ATCC 30220</strain>
    </source>
</reference>
<protein>
    <submittedName>
        <fullName evidence="1">Uncharacterized protein</fullName>
    </submittedName>
</protein>
<evidence type="ECO:0000313" key="1">
    <source>
        <dbReference type="EMBL" id="KPI90136.1"/>
    </source>
</evidence>
<gene>
    <name evidence="1" type="ORF">ABL78_0781</name>
</gene>
<dbReference type="VEuPathDB" id="TriTrypDB:Lsey_0010_0480"/>
<organism evidence="1 2">
    <name type="scientific">Leptomonas seymouri</name>
    <dbReference type="NCBI Taxonomy" id="5684"/>
    <lineage>
        <taxon>Eukaryota</taxon>
        <taxon>Discoba</taxon>
        <taxon>Euglenozoa</taxon>
        <taxon>Kinetoplastea</taxon>
        <taxon>Metakinetoplastina</taxon>
        <taxon>Trypanosomatida</taxon>
        <taxon>Trypanosomatidae</taxon>
        <taxon>Leishmaniinae</taxon>
        <taxon>Leptomonas</taxon>
    </lineage>
</organism>
<dbReference type="OrthoDB" id="276952at2759"/>
<dbReference type="EMBL" id="LJSK01000010">
    <property type="protein sequence ID" value="KPI90136.1"/>
    <property type="molecule type" value="Genomic_DNA"/>
</dbReference>
<accession>A0A0N0P8N0</accession>
<dbReference type="Proteomes" id="UP000038009">
    <property type="component" value="Unassembled WGS sequence"/>
</dbReference>
<keyword evidence="2" id="KW-1185">Reference proteome</keyword>
<evidence type="ECO:0000313" key="2">
    <source>
        <dbReference type="Proteomes" id="UP000038009"/>
    </source>
</evidence>
<proteinExistence type="predicted"/>
<sequence length="850" mass="94902">MQHRFDGTSGYFNDVPYFTPVETTVFYEAVQNCRLHKLPGHLMVNPRSFPFFVKPGTVFADALDEKFETATGKSAKSAAAVFPEFKTDFSSTQPLFKKSGSDYIVFRETCLLDRDASNDNNQTLFVKLINMTTIHQVWTNLLFFLNGIAKSSGKFRIEYADISLGQSNGYGECLLSLLLAGIASILHFYSKQGHHQDALEAVAIEFFVLNTSEGASAADKLQFYVESKLKLSATRIVDNNFSSSYEKLVSQAQCLNCGEVDWFDQVCSEVVDAHEMLCDQEIECQSGRMRSPTILLVVPRIAAARSTLVNQILDSYSSEPLRVQNEREWSFDELGKSSPVVFVCSATWLVDQMSVPAEENLVSKIDVKVLIHGGFCEIANTIEEEIVRCTIALQSCGVRAQETRITQLQTPSFFKSGALSKSSETEDAIQSCGATLLLLFRRFMMRFSPSSKQPFVTIPRDFFCTERAWSFFTATVHTLQEAGIIAPSSAVSPEVLELSVLGRFLSFRFRIGSLETRHDLLTLADGKAILWAFLLRQPLHISQEVVKGCHTFHTWVESAVAEFCDEHRLIFNFHNSASWKALVEQLAQFGFGDGAVQNRVHYILSSPTGTRFPLRPHLAGSIPTVCRGWYEQAPLNAGLALEKKEVNVVCLPPKSTYCEMEASMKGANLRLQCPLELSYPIIVAHSVFHISLHNICVFSETAEANVVMPLPANLLETGVMQFLMSGLIKANAGLWLDGVMNEITPAASDASLLAPLTLKGKQHIRYCEREAFTRKRRRLAAETEKANGTNEFRGVLPRSAAERSAVEELVGLIKSVGREKAEKIFRGKKGFNFLETSHELHPFYLYSLKR</sequence>
<comment type="caution">
    <text evidence="1">The sequence shown here is derived from an EMBL/GenBank/DDBJ whole genome shotgun (WGS) entry which is preliminary data.</text>
</comment>
<dbReference type="OMA" id="WYEQAPL"/>
<dbReference type="AlphaFoldDB" id="A0A0N0P8N0"/>
<name>A0A0N0P8N0_LEPSE</name>